<proteinExistence type="predicted"/>
<evidence type="ECO:0000259" key="2">
    <source>
        <dbReference type="Pfam" id="PF13488"/>
    </source>
</evidence>
<evidence type="ECO:0000313" key="4">
    <source>
        <dbReference type="EMBL" id="SDH47214.1"/>
    </source>
</evidence>
<gene>
    <name evidence="3" type="ORF">K3F53_16210</name>
    <name evidence="4" type="ORF">SAMN04489735_10275</name>
</gene>
<protein>
    <recommendedName>
        <fullName evidence="2">Glycine zipper domain-containing protein</fullName>
    </recommendedName>
</protein>
<reference evidence="4 5" key="1">
    <citation type="submission" date="2016-10" db="EMBL/GenBank/DDBJ databases">
        <authorList>
            <person name="de Groot N.N."/>
        </authorList>
    </citation>
    <scope>NUCLEOTIDE SEQUENCE [LARGE SCALE GENOMIC DNA]</scope>
    <source>
        <strain evidence="4 5">L 420-91</strain>
    </source>
</reference>
<evidence type="ECO:0000313" key="5">
    <source>
        <dbReference type="Proteomes" id="UP000198956"/>
    </source>
</evidence>
<dbReference type="RefSeq" id="WP_057897628.1">
    <property type="nucleotide sequence ID" value="NZ_CP080764.1"/>
</dbReference>
<sequence length="406" mass="43993">MANEISMDINKGRTMADDFVREISVLENLTNELNEQMQQLLSDISYGDPRYINCITGVVANDFTKGSGERLINQLSENEIYIRSTVDRLEEEDNVIGNLFELHGYWNGVLQAAGHSLFGVAFALTGLTRFEFANGAWRVRYLSRYAHLTRAIDNSKLRTVARYLLGPKYLVRYMDKPLRQVMYRAGVGFFPGHVASFDSGLARLREAARNADTFKGAFGAVKSHAGDLLKASKGFLKTNFVTAFIASGVEESIGLGMNILNNYKEYGNNEAVLKRENAKAVGRAVYNTGVKTATAGVGGVIGGAIGSMILPGVGTVVGAAAGGFIGSIVGDKIAKHTPAWVDEAALHLKDEIHAGIEKVGDGLRAVGKGMKKAEEGIKAGFKEVKDTADQLLKNAGEFFSKKFSFT</sequence>
<name>A0A1G8CPF8_ANETH</name>
<accession>A0A1G8CPF8</accession>
<dbReference type="GeneID" id="97142925"/>
<dbReference type="EMBL" id="FNDE01000027">
    <property type="protein sequence ID" value="SDH47214.1"/>
    <property type="molecule type" value="Genomic_DNA"/>
</dbReference>
<dbReference type="InterPro" id="IPR039567">
    <property type="entry name" value="Gly-zipper"/>
</dbReference>
<dbReference type="AlphaFoldDB" id="A0A1G8CPF8"/>
<dbReference type="OrthoDB" id="2914685at2"/>
<feature type="domain" description="Glycine zipper" evidence="2">
    <location>
        <begin position="295"/>
        <end position="335"/>
    </location>
</feature>
<feature type="coiled-coil region" evidence="1">
    <location>
        <begin position="16"/>
        <end position="43"/>
    </location>
</feature>
<organism evidence="4 5">
    <name type="scientific">Aneurinibacillus thermoaerophilus</name>
    <dbReference type="NCBI Taxonomy" id="143495"/>
    <lineage>
        <taxon>Bacteria</taxon>
        <taxon>Bacillati</taxon>
        <taxon>Bacillota</taxon>
        <taxon>Bacilli</taxon>
        <taxon>Bacillales</taxon>
        <taxon>Paenibacillaceae</taxon>
        <taxon>Aneurinibacillus group</taxon>
        <taxon>Aneurinibacillus</taxon>
    </lineage>
</organism>
<dbReference type="EMBL" id="CP080764">
    <property type="protein sequence ID" value="QYY42373.1"/>
    <property type="molecule type" value="Genomic_DNA"/>
</dbReference>
<keyword evidence="6" id="KW-1185">Reference proteome</keyword>
<evidence type="ECO:0000313" key="3">
    <source>
        <dbReference type="EMBL" id="QYY42373.1"/>
    </source>
</evidence>
<dbReference type="Proteomes" id="UP000826616">
    <property type="component" value="Chromosome"/>
</dbReference>
<evidence type="ECO:0000313" key="6">
    <source>
        <dbReference type="Proteomes" id="UP000826616"/>
    </source>
</evidence>
<evidence type="ECO:0000256" key="1">
    <source>
        <dbReference type="SAM" id="Coils"/>
    </source>
</evidence>
<dbReference type="Proteomes" id="UP000198956">
    <property type="component" value="Unassembled WGS sequence"/>
</dbReference>
<reference evidence="3 6" key="2">
    <citation type="submission" date="2021-08" db="EMBL/GenBank/DDBJ databases">
        <title>Complete genome sequence of the strain Aneurinibacillus thermoaerophilus CCM 8960.</title>
        <authorList>
            <person name="Musilova J."/>
            <person name="Kourilova X."/>
            <person name="Pernicova I."/>
            <person name="Bezdicek M."/>
            <person name="Lengerova M."/>
            <person name="Obruca S."/>
            <person name="Sedlar K."/>
        </authorList>
    </citation>
    <scope>NUCLEOTIDE SEQUENCE [LARGE SCALE GENOMIC DNA]</scope>
    <source>
        <strain evidence="3 6">CCM 8960</strain>
    </source>
</reference>
<dbReference type="Pfam" id="PF13488">
    <property type="entry name" value="Gly-zipper_Omp"/>
    <property type="match status" value="1"/>
</dbReference>
<keyword evidence="1" id="KW-0175">Coiled coil</keyword>